<evidence type="ECO:0000313" key="2">
    <source>
        <dbReference type="Proteomes" id="UP001500542"/>
    </source>
</evidence>
<organism evidence="1 2">
    <name type="scientific">Kribbella koreensis</name>
    <dbReference type="NCBI Taxonomy" id="57909"/>
    <lineage>
        <taxon>Bacteria</taxon>
        <taxon>Bacillati</taxon>
        <taxon>Actinomycetota</taxon>
        <taxon>Actinomycetes</taxon>
        <taxon>Propionibacteriales</taxon>
        <taxon>Kribbellaceae</taxon>
        <taxon>Kribbella</taxon>
    </lineage>
</organism>
<protein>
    <recommendedName>
        <fullName evidence="3">Copper(I)-binding protein</fullName>
    </recommendedName>
</protein>
<dbReference type="Proteomes" id="UP001500542">
    <property type="component" value="Unassembled WGS sequence"/>
</dbReference>
<dbReference type="InterPro" id="IPR007410">
    <property type="entry name" value="LpqE-like"/>
</dbReference>
<dbReference type="RefSeq" id="WP_343969749.1">
    <property type="nucleotide sequence ID" value="NZ_BAAAHK010000007.1"/>
</dbReference>
<evidence type="ECO:0000313" key="1">
    <source>
        <dbReference type="EMBL" id="GAA0940985.1"/>
    </source>
</evidence>
<gene>
    <name evidence="1" type="ORF">GCM10009554_32160</name>
</gene>
<name>A0ABN1QDB5_9ACTN</name>
<comment type="caution">
    <text evidence="1">The sequence shown here is derived from an EMBL/GenBank/DDBJ whole genome shotgun (WGS) entry which is preliminary data.</text>
</comment>
<sequence length="179" mass="17955">MPITLSSQAVRRTALAGATVALSVTVAACGASFDAQTSKPYQAAEGTNAQSGAIAVRNLLILASEDGKGELHGAFVNTGQSDDKLVSIASAPADAQNTSTEQPGSVTFTGLKATDLKAGQSYTIPPAGGTPVTVTGGKPGQMLKVTITFAEAGSLTASIPVLTTDHYSPSPRPDAESHG</sequence>
<dbReference type="SUPFAM" id="SSF110087">
    <property type="entry name" value="DR1885-like metal-binding protein"/>
    <property type="match status" value="1"/>
</dbReference>
<proteinExistence type="predicted"/>
<dbReference type="EMBL" id="BAAAHK010000007">
    <property type="protein sequence ID" value="GAA0940985.1"/>
    <property type="molecule type" value="Genomic_DNA"/>
</dbReference>
<keyword evidence="2" id="KW-1185">Reference proteome</keyword>
<reference evidence="1 2" key="1">
    <citation type="journal article" date="2019" name="Int. J. Syst. Evol. Microbiol.">
        <title>The Global Catalogue of Microorganisms (GCM) 10K type strain sequencing project: providing services to taxonomists for standard genome sequencing and annotation.</title>
        <authorList>
            <consortium name="The Broad Institute Genomics Platform"/>
            <consortium name="The Broad Institute Genome Sequencing Center for Infectious Disease"/>
            <person name="Wu L."/>
            <person name="Ma J."/>
        </authorList>
    </citation>
    <scope>NUCLEOTIDE SEQUENCE [LARGE SCALE GENOMIC DNA]</scope>
    <source>
        <strain evidence="1 2">JCM 10977</strain>
    </source>
</reference>
<accession>A0ABN1QDB5</accession>
<dbReference type="InterPro" id="IPR036182">
    <property type="entry name" value="PCuAC_sf"/>
</dbReference>
<evidence type="ECO:0008006" key="3">
    <source>
        <dbReference type="Google" id="ProtNLM"/>
    </source>
</evidence>
<dbReference type="Gene3D" id="2.60.40.1890">
    <property type="entry name" value="PCu(A)C copper chaperone"/>
    <property type="match status" value="1"/>
</dbReference>
<dbReference type="Pfam" id="PF04314">
    <property type="entry name" value="PCuAC"/>
    <property type="match status" value="1"/>
</dbReference>